<dbReference type="Proteomes" id="UP000014500">
    <property type="component" value="Unassembled WGS sequence"/>
</dbReference>
<keyword evidence="3" id="KW-1185">Reference proteome</keyword>
<sequence length="101" mass="11848">MHQKHETTRTPQDDKRREDEKENCCTTHLVDPNRISENTIHLVKKNLASKADRKQRLNCTTYHRNTISGHVILTEFSSILIKADAIQFPENVLHLRIMFLN</sequence>
<feature type="region of interest" description="Disordered" evidence="1">
    <location>
        <begin position="1"/>
        <end position="23"/>
    </location>
</feature>
<organism evidence="2 3">
    <name type="scientific">Strigamia maritima</name>
    <name type="common">European centipede</name>
    <name type="synonym">Geophilus maritimus</name>
    <dbReference type="NCBI Taxonomy" id="126957"/>
    <lineage>
        <taxon>Eukaryota</taxon>
        <taxon>Metazoa</taxon>
        <taxon>Ecdysozoa</taxon>
        <taxon>Arthropoda</taxon>
        <taxon>Myriapoda</taxon>
        <taxon>Chilopoda</taxon>
        <taxon>Pleurostigmophora</taxon>
        <taxon>Geophilomorpha</taxon>
        <taxon>Linotaeniidae</taxon>
        <taxon>Strigamia</taxon>
    </lineage>
</organism>
<protein>
    <submittedName>
        <fullName evidence="2">Uncharacterized protein</fullName>
    </submittedName>
</protein>
<reference evidence="3" key="1">
    <citation type="submission" date="2011-05" db="EMBL/GenBank/DDBJ databases">
        <authorList>
            <person name="Richards S.R."/>
            <person name="Qu J."/>
            <person name="Jiang H."/>
            <person name="Jhangiani S.N."/>
            <person name="Agravi P."/>
            <person name="Goodspeed R."/>
            <person name="Gross S."/>
            <person name="Mandapat C."/>
            <person name="Jackson L."/>
            <person name="Mathew T."/>
            <person name="Pu L."/>
            <person name="Thornton R."/>
            <person name="Saada N."/>
            <person name="Wilczek-Boney K.B."/>
            <person name="Lee S."/>
            <person name="Kovar C."/>
            <person name="Wu Y."/>
            <person name="Scherer S.E."/>
            <person name="Worley K.C."/>
            <person name="Muzny D.M."/>
            <person name="Gibbs R."/>
        </authorList>
    </citation>
    <scope>NUCLEOTIDE SEQUENCE</scope>
    <source>
        <strain evidence="3">Brora</strain>
    </source>
</reference>
<evidence type="ECO:0000313" key="2">
    <source>
        <dbReference type="EnsemblMetazoa" id="SMAR005374-PA"/>
    </source>
</evidence>
<dbReference type="AlphaFoldDB" id="T1IW15"/>
<dbReference type="EnsemblMetazoa" id="SMAR005374-RA">
    <property type="protein sequence ID" value="SMAR005374-PA"/>
    <property type="gene ID" value="SMAR005374"/>
</dbReference>
<proteinExistence type="predicted"/>
<name>T1IW15_STRMM</name>
<evidence type="ECO:0000256" key="1">
    <source>
        <dbReference type="SAM" id="MobiDB-lite"/>
    </source>
</evidence>
<evidence type="ECO:0000313" key="3">
    <source>
        <dbReference type="Proteomes" id="UP000014500"/>
    </source>
</evidence>
<accession>T1IW15</accession>
<reference evidence="2" key="2">
    <citation type="submission" date="2015-02" db="UniProtKB">
        <authorList>
            <consortium name="EnsemblMetazoa"/>
        </authorList>
    </citation>
    <scope>IDENTIFICATION</scope>
</reference>
<dbReference type="EMBL" id="JH431603">
    <property type="status" value="NOT_ANNOTATED_CDS"/>
    <property type="molecule type" value="Genomic_DNA"/>
</dbReference>
<dbReference type="HOGENOM" id="CLU_2295133_0_0_1"/>